<reference evidence="1" key="1">
    <citation type="submission" date="2020-02" db="EMBL/GenBank/DDBJ databases">
        <authorList>
            <person name="Palmer J.M."/>
        </authorList>
    </citation>
    <scope>NUCLEOTIDE SEQUENCE</scope>
    <source>
        <strain evidence="1">EPUS1.4</strain>
        <tissue evidence="1">Thallus</tissue>
    </source>
</reference>
<proteinExistence type="predicted"/>
<name>A0A8H7A8T8_9EURO</name>
<dbReference type="InterPro" id="IPR011990">
    <property type="entry name" value="TPR-like_helical_dom_sf"/>
</dbReference>
<dbReference type="OrthoDB" id="5366687at2759"/>
<dbReference type="Proteomes" id="UP000606974">
    <property type="component" value="Unassembled WGS sequence"/>
</dbReference>
<comment type="caution">
    <text evidence="1">The sequence shown here is derived from an EMBL/GenBank/DDBJ whole genome shotgun (WGS) entry which is preliminary data.</text>
</comment>
<sequence>MSNTTDSQSLAIIVRELRRFNPDTEPSADQLDQRITSARSIIRFVDQTSLLRSTTYVQDQVLIISLLQDLAYHDPDSGAIFDIAQWCVRHWLRLLQQYPEDVGVLQGLGQSWLLRSQSSLARIQREEESPSSDSYCSQARSTYNDSWDEAAEITRANAEANSWRHMANYVEARGTLVPATEYLTRAVNVAERNGVLRGQLLALAAEAYMSLGNVAYAPANEQYFRKALAYLRRASQIPGYTLSPYLRRYLEDYGRLPD</sequence>
<dbReference type="EMBL" id="JAACFV010000231">
    <property type="protein sequence ID" value="KAF7502651.1"/>
    <property type="molecule type" value="Genomic_DNA"/>
</dbReference>
<evidence type="ECO:0000313" key="2">
    <source>
        <dbReference type="Proteomes" id="UP000606974"/>
    </source>
</evidence>
<keyword evidence="2" id="KW-1185">Reference proteome</keyword>
<dbReference type="Gene3D" id="1.25.40.10">
    <property type="entry name" value="Tetratricopeptide repeat domain"/>
    <property type="match status" value="1"/>
</dbReference>
<evidence type="ECO:0000313" key="1">
    <source>
        <dbReference type="EMBL" id="KAF7502651.1"/>
    </source>
</evidence>
<protein>
    <submittedName>
        <fullName evidence="1">Uncharacterized protein</fullName>
    </submittedName>
</protein>
<dbReference type="AlphaFoldDB" id="A0A8H7A8T8"/>
<organism evidence="1 2">
    <name type="scientific">Endocarpon pusillum</name>
    <dbReference type="NCBI Taxonomy" id="364733"/>
    <lineage>
        <taxon>Eukaryota</taxon>
        <taxon>Fungi</taxon>
        <taxon>Dikarya</taxon>
        <taxon>Ascomycota</taxon>
        <taxon>Pezizomycotina</taxon>
        <taxon>Eurotiomycetes</taxon>
        <taxon>Chaetothyriomycetidae</taxon>
        <taxon>Verrucariales</taxon>
        <taxon>Verrucariaceae</taxon>
        <taxon>Endocarpon</taxon>
    </lineage>
</organism>
<gene>
    <name evidence="1" type="ORF">GJ744_005405</name>
</gene>
<accession>A0A8H7A8T8</accession>